<dbReference type="PANTHER" id="PTHR21235">
    <property type="entry name" value="IMIDAZOLE GLYCEROL PHOSPHATE SYNTHASE SUBUNIT HISF/H IGP SYNTHASE SUBUNIT HISF/H"/>
    <property type="match status" value="1"/>
</dbReference>
<proteinExistence type="inferred from homology"/>
<dbReference type="GO" id="GO:0016829">
    <property type="term" value="F:lyase activity"/>
    <property type="evidence" value="ECO:0007669"/>
    <property type="project" value="UniProtKB-KW"/>
</dbReference>
<dbReference type="CDD" id="cd04731">
    <property type="entry name" value="HisF"/>
    <property type="match status" value="1"/>
</dbReference>
<evidence type="ECO:0000256" key="6">
    <source>
        <dbReference type="ARBA" id="ARBA00023102"/>
    </source>
</evidence>
<sequence length="263" mass="28511">MLRPRIIPCLLIHDSGLVKTVNFKDPKYVGDPINAVKIFNEKEADELMVIDIDATVKGHEPDYQLIKKIAAECRMPLCYGGGITTAEQAAKIISLGVEKISIGAAAVENPALVTELAEAIGKQSVVVVLDVIKKKGFFAKGYELSTRNNTHNHKIDPLVFAKKMAALGAGEIVINFIDNDGVMKGYDLEYSSIIRANVNVPITFLGGAGSYEHLSELINTCGIVGAAAGSLFVFKGKYRAVLISYPTPEQKELIYSNLQNSNQ</sequence>
<protein>
    <recommendedName>
        <fullName evidence="4">imidazole glycerol-phosphate synthase</fullName>
        <ecNumber evidence="4">4.3.2.10</ecNumber>
    </recommendedName>
    <alternativeName>
        <fullName evidence="9">IGP synthase cyclase subunit</fullName>
    </alternativeName>
</protein>
<dbReference type="InterPro" id="IPR004651">
    <property type="entry name" value="HisF"/>
</dbReference>
<dbReference type="GO" id="GO:0000105">
    <property type="term" value="P:L-histidine biosynthetic process"/>
    <property type="evidence" value="ECO:0007669"/>
    <property type="project" value="UniProtKB-UniPathway"/>
</dbReference>
<dbReference type="AlphaFoldDB" id="A0A291DWB3"/>
<evidence type="ECO:0000256" key="7">
    <source>
        <dbReference type="ARBA" id="ARBA00023239"/>
    </source>
</evidence>
<dbReference type="InterPro" id="IPR006062">
    <property type="entry name" value="His_biosynth"/>
</dbReference>
<comment type="function">
    <text evidence="8">IGPS catalyzes the conversion of PRFAR and glutamine to IGP, AICAR and glutamate. The HisF subunit catalyzes the cyclization activity that produces IGP and AICAR from PRFAR using the ammonia provided by the HisH subunit.</text>
</comment>
<dbReference type="Gene3D" id="3.20.20.70">
    <property type="entry name" value="Aldolase class I"/>
    <property type="match status" value="1"/>
</dbReference>
<dbReference type="InterPro" id="IPR011060">
    <property type="entry name" value="RibuloseP-bd_barrel"/>
</dbReference>
<dbReference type="GO" id="GO:0000107">
    <property type="term" value="F:imidazoleglycerol-phosphate synthase activity"/>
    <property type="evidence" value="ECO:0007669"/>
    <property type="project" value="InterPro"/>
</dbReference>
<evidence type="ECO:0000256" key="8">
    <source>
        <dbReference type="ARBA" id="ARBA00025475"/>
    </source>
</evidence>
<comment type="similarity">
    <text evidence="2 11">Belongs to the HisA/HisF family.</text>
</comment>
<keyword evidence="7 12" id="KW-0456">Lyase</keyword>
<evidence type="ECO:0000313" key="13">
    <source>
        <dbReference type="Proteomes" id="UP000217979"/>
    </source>
</evidence>
<keyword evidence="5 11" id="KW-0028">Amino-acid biosynthesis</keyword>
<evidence type="ECO:0000256" key="10">
    <source>
        <dbReference type="ARBA" id="ARBA00047838"/>
    </source>
</evidence>
<comment type="subunit">
    <text evidence="3">Heterodimer of HisH and HisF.</text>
</comment>
<accession>A0A291DWB3</accession>
<evidence type="ECO:0000256" key="1">
    <source>
        <dbReference type="ARBA" id="ARBA00005091"/>
    </source>
</evidence>
<evidence type="ECO:0000256" key="5">
    <source>
        <dbReference type="ARBA" id="ARBA00022605"/>
    </source>
</evidence>
<dbReference type="InterPro" id="IPR050064">
    <property type="entry name" value="IGPS_HisA/HisF"/>
</dbReference>
<evidence type="ECO:0000256" key="3">
    <source>
        <dbReference type="ARBA" id="ARBA00011152"/>
    </source>
</evidence>
<evidence type="ECO:0000256" key="4">
    <source>
        <dbReference type="ARBA" id="ARBA00012809"/>
    </source>
</evidence>
<comment type="catalytic activity">
    <reaction evidence="10">
        <text>5-[(5-phospho-1-deoxy-D-ribulos-1-ylimino)methylamino]-1-(5-phospho-beta-D-ribosyl)imidazole-4-carboxamide + L-glutamine = D-erythro-1-(imidazol-4-yl)glycerol 3-phosphate + 5-amino-1-(5-phospho-beta-D-ribosyl)imidazole-4-carboxamide + L-glutamate + H(+)</text>
        <dbReference type="Rhea" id="RHEA:24793"/>
        <dbReference type="ChEBI" id="CHEBI:15378"/>
        <dbReference type="ChEBI" id="CHEBI:29985"/>
        <dbReference type="ChEBI" id="CHEBI:58278"/>
        <dbReference type="ChEBI" id="CHEBI:58359"/>
        <dbReference type="ChEBI" id="CHEBI:58475"/>
        <dbReference type="ChEBI" id="CHEBI:58525"/>
        <dbReference type="EC" id="4.3.2.10"/>
    </reaction>
</comment>
<dbReference type="SUPFAM" id="SSF51366">
    <property type="entry name" value="Ribulose-phoshate binding barrel"/>
    <property type="match status" value="1"/>
</dbReference>
<dbReference type="NCBIfam" id="NF038364">
    <property type="entry name" value="AglZ_HisF2_fam"/>
    <property type="match status" value="1"/>
</dbReference>
<gene>
    <name evidence="12" type="ORF">CO704_07615</name>
</gene>
<dbReference type="Pfam" id="PF00977">
    <property type="entry name" value="His_biosynth"/>
    <property type="match status" value="1"/>
</dbReference>
<comment type="pathway">
    <text evidence="1">Amino-acid biosynthesis; L-histidine biosynthesis; L-histidine from 5-phospho-alpha-D-ribose 1-diphosphate: step 5/9.</text>
</comment>
<reference evidence="12 13" key="1">
    <citation type="submission" date="2017-09" db="EMBL/GenBank/DDBJ databases">
        <title>FDA dAtabase for Regulatory Grade micrObial Sequences (FDA-ARGOS): Supporting development and validation of Infectious Disease Dx tests.</title>
        <authorList>
            <person name="Minogue T."/>
            <person name="Wolcott M."/>
            <person name="Wasieloski L."/>
            <person name="Aguilar W."/>
            <person name="Moore D."/>
            <person name="Tallon L."/>
            <person name="Sadzewicz L."/>
            <person name="Ott S."/>
            <person name="Zhao X."/>
            <person name="Nagaraj S."/>
            <person name="Vavikolanu K."/>
            <person name="Aluvathingal J."/>
            <person name="Nadendla S."/>
            <person name="Sichtig H."/>
        </authorList>
    </citation>
    <scope>NUCLEOTIDE SEQUENCE [LARGE SCALE GENOMIC DNA]</scope>
    <source>
        <strain evidence="12 13">FDAARGOS_392</strain>
    </source>
</reference>
<dbReference type="InterPro" id="IPR013785">
    <property type="entry name" value="Aldolase_TIM"/>
</dbReference>
<organism evidence="12 13">
    <name type="scientific">Cedecea neteri</name>
    <dbReference type="NCBI Taxonomy" id="158822"/>
    <lineage>
        <taxon>Bacteria</taxon>
        <taxon>Pseudomonadati</taxon>
        <taxon>Pseudomonadota</taxon>
        <taxon>Gammaproteobacteria</taxon>
        <taxon>Enterobacterales</taxon>
        <taxon>Enterobacteriaceae</taxon>
        <taxon>Cedecea</taxon>
    </lineage>
</organism>
<evidence type="ECO:0000256" key="2">
    <source>
        <dbReference type="ARBA" id="ARBA00009667"/>
    </source>
</evidence>
<evidence type="ECO:0000313" key="12">
    <source>
        <dbReference type="EMBL" id="ATF91969.1"/>
    </source>
</evidence>
<dbReference type="EMBL" id="CP023525">
    <property type="protein sequence ID" value="ATF91969.1"/>
    <property type="molecule type" value="Genomic_DNA"/>
</dbReference>
<dbReference type="UniPathway" id="UPA00031">
    <property type="reaction ID" value="UER00010"/>
</dbReference>
<name>A0A291DWB3_9ENTR</name>
<dbReference type="PANTHER" id="PTHR21235:SF2">
    <property type="entry name" value="IMIDAZOLE GLYCEROL PHOSPHATE SYNTHASE HISHF"/>
    <property type="match status" value="1"/>
</dbReference>
<evidence type="ECO:0000256" key="11">
    <source>
        <dbReference type="RuleBase" id="RU003657"/>
    </source>
</evidence>
<evidence type="ECO:0000256" key="9">
    <source>
        <dbReference type="ARBA" id="ARBA00030264"/>
    </source>
</evidence>
<keyword evidence="6 11" id="KW-0368">Histidine biosynthesis</keyword>
<dbReference type="Proteomes" id="UP000217979">
    <property type="component" value="Chromosome"/>
</dbReference>
<dbReference type="EC" id="4.3.2.10" evidence="4"/>